<evidence type="ECO:0000313" key="2">
    <source>
        <dbReference type="Proteomes" id="UP000078551"/>
    </source>
</evidence>
<name>A0ABN4QNP6_9HYPH</name>
<reference evidence="1 2" key="1">
    <citation type="submission" date="2015-11" db="EMBL/GenBank/DDBJ databases">
        <title>The limits of bacterial species coexistence and the symbiotic plasmid transference in sympatric Rhizobium populations.</title>
        <authorList>
            <person name="Perez-Carrascal O.M."/>
            <person name="VanInsberghe D."/>
            <person name="Juarez S."/>
            <person name="Polz M.F."/>
            <person name="Vinuesa P."/>
            <person name="Gonzalez V."/>
        </authorList>
    </citation>
    <scope>NUCLEOTIDE SEQUENCE [LARGE SCALE GENOMIC DNA]</scope>
    <source>
        <strain evidence="1 2">N771</strain>
        <plasmid evidence="1 2">pRphaN771a</plasmid>
    </source>
</reference>
<dbReference type="EMBL" id="CP013569">
    <property type="protein sequence ID" value="ANL87110.1"/>
    <property type="molecule type" value="Genomic_DNA"/>
</dbReference>
<geneLocation type="plasmid" evidence="1 2">
    <name>pRphaN771a</name>
</geneLocation>
<dbReference type="RefSeq" id="WP_150129136.1">
    <property type="nucleotide sequence ID" value="NZ_CP013569.1"/>
</dbReference>
<gene>
    <name evidence="1" type="ORF">AMC81_PA00089</name>
</gene>
<keyword evidence="1" id="KW-0614">Plasmid</keyword>
<evidence type="ECO:0000313" key="1">
    <source>
        <dbReference type="EMBL" id="ANL87110.1"/>
    </source>
</evidence>
<organism evidence="1 2">
    <name type="scientific">Rhizobium phaseoli</name>
    <dbReference type="NCBI Taxonomy" id="396"/>
    <lineage>
        <taxon>Bacteria</taxon>
        <taxon>Pseudomonadati</taxon>
        <taxon>Pseudomonadota</taxon>
        <taxon>Alphaproteobacteria</taxon>
        <taxon>Hyphomicrobiales</taxon>
        <taxon>Rhizobiaceae</taxon>
        <taxon>Rhizobium/Agrobacterium group</taxon>
        <taxon>Rhizobium</taxon>
    </lineage>
</organism>
<keyword evidence="2" id="KW-1185">Reference proteome</keyword>
<proteinExistence type="predicted"/>
<protein>
    <submittedName>
        <fullName evidence="1">Uncharacterized protein</fullName>
    </submittedName>
</protein>
<sequence length="76" mass="8817">MRALLMAGFLLCNPITIGVIGGVKWSRDYNASLATAYAERNFRSECPAYKQASTWDRWTNSRYTTISWCRDYLDRL</sequence>
<dbReference type="Proteomes" id="UP000078551">
    <property type="component" value="Plasmid pRphaN771a"/>
</dbReference>
<accession>A0ABN4QNP6</accession>